<evidence type="ECO:0000256" key="1">
    <source>
        <dbReference type="SAM" id="Phobius"/>
    </source>
</evidence>
<dbReference type="Pfam" id="PF03407">
    <property type="entry name" value="Nucleotid_trans"/>
    <property type="match status" value="1"/>
</dbReference>
<keyword evidence="1" id="KW-0472">Membrane</keyword>
<evidence type="ECO:0000259" key="2">
    <source>
        <dbReference type="Pfam" id="PF03407"/>
    </source>
</evidence>
<dbReference type="Proteomes" id="UP001152320">
    <property type="component" value="Chromosome 1"/>
</dbReference>
<evidence type="ECO:0000313" key="4">
    <source>
        <dbReference type="Proteomes" id="UP001152320"/>
    </source>
</evidence>
<keyword evidence="1" id="KW-1133">Transmembrane helix</keyword>
<feature type="transmembrane region" description="Helical" evidence="1">
    <location>
        <begin position="12"/>
        <end position="31"/>
    </location>
</feature>
<dbReference type="PANTHER" id="PTHR47032:SF1">
    <property type="entry name" value="UDP-D-XYLOSE:L-FUCOSE ALPHA-1,3-D-XYLOSYLTRANSFERASE-RELATED"/>
    <property type="match status" value="1"/>
</dbReference>
<protein>
    <submittedName>
        <fullName evidence="3">UDP-D-xylose:L-fucose alpha-1,3-D-xylosyltransferase</fullName>
    </submittedName>
</protein>
<keyword evidence="1" id="KW-0812">Transmembrane</keyword>
<accession>A0A9Q1CP38</accession>
<dbReference type="EMBL" id="JAIZAY010000001">
    <property type="protein sequence ID" value="KAJ8048215.1"/>
    <property type="molecule type" value="Genomic_DNA"/>
</dbReference>
<dbReference type="InterPro" id="IPR052636">
    <property type="entry name" value="UDP-D-xylose:L-fucose_XylT"/>
</dbReference>
<keyword evidence="4" id="KW-1185">Reference proteome</keyword>
<proteinExistence type="predicted"/>
<dbReference type="OrthoDB" id="1712432at2759"/>
<comment type="caution">
    <text evidence="3">The sequence shown here is derived from an EMBL/GenBank/DDBJ whole genome shotgun (WGS) entry which is preliminary data.</text>
</comment>
<dbReference type="AlphaFoldDB" id="A0A9Q1CP38"/>
<dbReference type="InterPro" id="IPR005069">
    <property type="entry name" value="Nucl-diP-sugar_transferase"/>
</dbReference>
<sequence>MTNTRTLIRLIKYLGLLQVFLLSVIVILTYFTRTSPIPHNSGLGRSRIRWKKPTLAVSDILKRHQDNAFPKNCNDGHCSLPTEKLQLKKKRRPLKAMSKAELRQTLDDNVAGVLSFPPLSKTSQEKSPFVILTATNSNFSSIMDNWLESIRRLRVRYNVTLMSEDDETFSYFSKRSNSEFKVLSTSALTLPGRLHFRIPTYQQLIRKRTVYIFALLSSGRDVLLADIDAVWKKDPMHLIFDEYEKHDMWIAQGKEDHFPCPCFFYMKSIPRVIDLVVEWVQLVAFSNKTLTDQNALALLLESPSLNVDVKYLSYEQFPLGSQYFNQSWHEKYANGVYVVHGNHLGRGSGKIEMFKNHNLWYLDRNS</sequence>
<name>A0A9Q1CP38_HOLLE</name>
<evidence type="ECO:0000313" key="3">
    <source>
        <dbReference type="EMBL" id="KAJ8048215.1"/>
    </source>
</evidence>
<dbReference type="PANTHER" id="PTHR47032">
    <property type="entry name" value="UDP-D-XYLOSE:L-FUCOSE ALPHA-1,3-D-XYLOSYLTRANSFERASE-RELATED"/>
    <property type="match status" value="1"/>
</dbReference>
<reference evidence="3" key="1">
    <citation type="submission" date="2021-10" db="EMBL/GenBank/DDBJ databases">
        <title>Tropical sea cucumber genome reveals ecological adaptation and Cuvierian tubules defense mechanism.</title>
        <authorList>
            <person name="Chen T."/>
        </authorList>
    </citation>
    <scope>NUCLEOTIDE SEQUENCE</scope>
    <source>
        <strain evidence="3">Nanhai2018</strain>
        <tissue evidence="3">Muscle</tissue>
    </source>
</reference>
<dbReference type="GO" id="GO:0005794">
    <property type="term" value="C:Golgi apparatus"/>
    <property type="evidence" value="ECO:0007669"/>
    <property type="project" value="TreeGrafter"/>
</dbReference>
<gene>
    <name evidence="3" type="ORF">HOLleu_00441</name>
</gene>
<organism evidence="3 4">
    <name type="scientific">Holothuria leucospilota</name>
    <name type="common">Black long sea cucumber</name>
    <name type="synonym">Mertensiothuria leucospilota</name>
    <dbReference type="NCBI Taxonomy" id="206669"/>
    <lineage>
        <taxon>Eukaryota</taxon>
        <taxon>Metazoa</taxon>
        <taxon>Echinodermata</taxon>
        <taxon>Eleutherozoa</taxon>
        <taxon>Echinozoa</taxon>
        <taxon>Holothuroidea</taxon>
        <taxon>Aspidochirotacea</taxon>
        <taxon>Aspidochirotida</taxon>
        <taxon>Holothuriidae</taxon>
        <taxon>Holothuria</taxon>
    </lineage>
</organism>
<dbReference type="GO" id="GO:0016757">
    <property type="term" value="F:glycosyltransferase activity"/>
    <property type="evidence" value="ECO:0007669"/>
    <property type="project" value="TreeGrafter"/>
</dbReference>
<feature type="domain" description="Nucleotide-diphospho-sugar transferase" evidence="2">
    <location>
        <begin position="158"/>
        <end position="352"/>
    </location>
</feature>